<evidence type="ECO:0000313" key="7">
    <source>
        <dbReference type="Proteomes" id="UP001168098"/>
    </source>
</evidence>
<proteinExistence type="predicted"/>
<dbReference type="AlphaFoldDB" id="A0AA38YT54"/>
<name>A0AA38YT54_VITRO</name>
<dbReference type="EMBL" id="JARBHA010000018">
    <property type="protein sequence ID" value="KAJ9676047.1"/>
    <property type="molecule type" value="Genomic_DNA"/>
</dbReference>
<dbReference type="InterPro" id="IPR045344">
    <property type="entry name" value="C-JID"/>
</dbReference>
<keyword evidence="2" id="KW-0732">Signal</keyword>
<dbReference type="Pfam" id="PF12799">
    <property type="entry name" value="LRR_4"/>
    <property type="match status" value="1"/>
</dbReference>
<dbReference type="SMART" id="SM00369">
    <property type="entry name" value="LRR_TYP"/>
    <property type="match status" value="3"/>
</dbReference>
<keyword evidence="1" id="KW-0433">Leucine-rich repeat</keyword>
<feature type="domain" description="C-JID" evidence="4">
    <location>
        <begin position="266"/>
        <end position="332"/>
    </location>
</feature>
<evidence type="ECO:0000256" key="2">
    <source>
        <dbReference type="ARBA" id="ARBA00022729"/>
    </source>
</evidence>
<dbReference type="PROSITE" id="PS51450">
    <property type="entry name" value="LRR"/>
    <property type="match status" value="1"/>
</dbReference>
<dbReference type="Pfam" id="PF00560">
    <property type="entry name" value="LRR_1"/>
    <property type="match status" value="1"/>
</dbReference>
<evidence type="ECO:0000259" key="4">
    <source>
        <dbReference type="Pfam" id="PF20160"/>
    </source>
</evidence>
<dbReference type="InterPro" id="IPR032675">
    <property type="entry name" value="LRR_dom_sf"/>
</dbReference>
<dbReference type="InterPro" id="IPR053211">
    <property type="entry name" value="DNA_repair-toleration"/>
</dbReference>
<feature type="domain" description="Disease resistance R13L4/SHOC-2-like LRR" evidence="5">
    <location>
        <begin position="4"/>
        <end position="87"/>
    </location>
</feature>
<dbReference type="Pfam" id="PF23598">
    <property type="entry name" value="LRR_14"/>
    <property type="match status" value="1"/>
</dbReference>
<dbReference type="InterPro" id="IPR003591">
    <property type="entry name" value="Leu-rich_rpt_typical-subtyp"/>
</dbReference>
<dbReference type="Pfam" id="PF20160">
    <property type="entry name" value="C-JID"/>
    <property type="match status" value="1"/>
</dbReference>
<evidence type="ECO:0000256" key="3">
    <source>
        <dbReference type="ARBA" id="ARBA00022737"/>
    </source>
</evidence>
<reference evidence="6 7" key="1">
    <citation type="journal article" date="2023" name="BMC Biotechnol.">
        <title>Vitis rotundifolia cv Carlos genome sequencing.</title>
        <authorList>
            <person name="Huff M."/>
            <person name="Hulse-Kemp A."/>
            <person name="Scheffler B."/>
            <person name="Youngblood R."/>
            <person name="Simpson S."/>
            <person name="Babiker E."/>
            <person name="Staton M."/>
        </authorList>
    </citation>
    <scope>NUCLEOTIDE SEQUENCE [LARGE SCALE GENOMIC DNA]</scope>
    <source>
        <tissue evidence="6">Leaf</tissue>
    </source>
</reference>
<evidence type="ECO:0000313" key="6">
    <source>
        <dbReference type="EMBL" id="KAJ9676047.1"/>
    </source>
</evidence>
<evidence type="ECO:0000256" key="1">
    <source>
        <dbReference type="ARBA" id="ARBA00022614"/>
    </source>
</evidence>
<dbReference type="PANTHER" id="PTHR48060:SF21">
    <property type="entry name" value="L DOMAIN-LIKE PROTEIN"/>
    <property type="match status" value="1"/>
</dbReference>
<dbReference type="InterPro" id="IPR025875">
    <property type="entry name" value="Leu-rich_rpt_4"/>
</dbReference>
<keyword evidence="3" id="KW-0677">Repeat</keyword>
<accession>A0AA38YT54</accession>
<comment type="caution">
    <text evidence="6">The sequence shown here is derived from an EMBL/GenBank/DDBJ whole genome shotgun (WGS) entry which is preliminary data.</text>
</comment>
<keyword evidence="7" id="KW-1185">Reference proteome</keyword>
<dbReference type="InterPro" id="IPR001611">
    <property type="entry name" value="Leu-rich_rpt"/>
</dbReference>
<dbReference type="InterPro" id="IPR055414">
    <property type="entry name" value="LRR_R13L4/SHOC2-like"/>
</dbReference>
<dbReference type="Gene3D" id="3.80.10.10">
    <property type="entry name" value="Ribonuclease Inhibitor"/>
    <property type="match status" value="1"/>
</dbReference>
<protein>
    <submittedName>
        <fullName evidence="6">Uncharacterized protein</fullName>
    </submittedName>
</protein>
<dbReference type="SUPFAM" id="SSF52058">
    <property type="entry name" value="L domain-like"/>
    <property type="match status" value="1"/>
</dbReference>
<sequence>MKILRELRLDGTSLKELPSSIQHLQGLQYLDLENCKNLLNIPDNICNLRSLKTLIVSGCSKLNKLPKNLGSLTQLQVLCAARLDSKSCQLPSLSDLRVLRILNLDRSNLVHGAIRSDISILYSLEEVDLSYCNLAEGGIPSEICYLSSLQALYLKGNRFSSIPSGISQLSKLKILDLSHCEMLQQIPELPSSLRVLDAHGCIRLESLLSPQSLLLSSLFKCFKSEIQELECRMVLSSLFLQGFFYHGVNIVISESSGIPEGGTWHQGSQVAMMLPWNWYENNNFLGFALCSAYSPLDNESEDGDGDGYPCTFKCLLTFQIGTFAWRCELPLKSRCTCYNDGGVSDQVWVMYYPKGAFRMNPASVEHTYLRASFHGYIHGRAVKVKKCAVQFLFSQGSSVQDANVIKRSDYAQDDLEDDSHHKRLRTVQH</sequence>
<dbReference type="PANTHER" id="PTHR48060">
    <property type="entry name" value="DNA DAMAGE-REPAIR/TOLERATION PROTEIN DRT100"/>
    <property type="match status" value="1"/>
</dbReference>
<organism evidence="6 7">
    <name type="scientific">Vitis rotundifolia</name>
    <name type="common">Muscadine grape</name>
    <dbReference type="NCBI Taxonomy" id="103349"/>
    <lineage>
        <taxon>Eukaryota</taxon>
        <taxon>Viridiplantae</taxon>
        <taxon>Streptophyta</taxon>
        <taxon>Embryophyta</taxon>
        <taxon>Tracheophyta</taxon>
        <taxon>Spermatophyta</taxon>
        <taxon>Magnoliopsida</taxon>
        <taxon>eudicotyledons</taxon>
        <taxon>Gunneridae</taxon>
        <taxon>Pentapetalae</taxon>
        <taxon>rosids</taxon>
        <taxon>Vitales</taxon>
        <taxon>Vitaceae</taxon>
        <taxon>Viteae</taxon>
        <taxon>Vitis</taxon>
    </lineage>
</organism>
<gene>
    <name evidence="6" type="ORF">PVL29_024845</name>
</gene>
<evidence type="ECO:0000259" key="5">
    <source>
        <dbReference type="Pfam" id="PF23598"/>
    </source>
</evidence>
<dbReference type="Proteomes" id="UP001168098">
    <property type="component" value="Unassembled WGS sequence"/>
</dbReference>